<reference evidence="1 2" key="1">
    <citation type="submission" date="2017-06" db="EMBL/GenBank/DDBJ databases">
        <authorList>
            <person name="Kim H.J."/>
            <person name="Triplett B.A."/>
        </authorList>
    </citation>
    <scope>NUCLEOTIDE SEQUENCE [LARGE SCALE GENOMIC DNA]</scope>
    <source>
        <strain evidence="1 2">CGMCC 4.1858</strain>
    </source>
</reference>
<dbReference type="AlphaFoldDB" id="A0A239LD88"/>
<dbReference type="Proteomes" id="UP000198280">
    <property type="component" value="Unassembled WGS sequence"/>
</dbReference>
<protein>
    <submittedName>
        <fullName evidence="1">Uncharacterized protein</fullName>
    </submittedName>
</protein>
<evidence type="ECO:0000313" key="1">
    <source>
        <dbReference type="EMBL" id="SNT27878.1"/>
    </source>
</evidence>
<dbReference type="RefSeq" id="WP_089226899.1">
    <property type="nucleotide sequence ID" value="NZ_FZOF01000019.1"/>
</dbReference>
<evidence type="ECO:0000313" key="2">
    <source>
        <dbReference type="Proteomes" id="UP000198280"/>
    </source>
</evidence>
<accession>A0A239LD88</accession>
<dbReference type="EMBL" id="FZOF01000019">
    <property type="protein sequence ID" value="SNT27878.1"/>
    <property type="molecule type" value="Genomic_DNA"/>
</dbReference>
<name>A0A239LD88_9ACTN</name>
<keyword evidence="2" id="KW-1185">Reference proteome</keyword>
<proteinExistence type="predicted"/>
<gene>
    <name evidence="1" type="ORF">SAMN05216252_11937</name>
</gene>
<organism evidence="1 2">
    <name type="scientific">Actinacidiphila glaucinigra</name>
    <dbReference type="NCBI Taxonomy" id="235986"/>
    <lineage>
        <taxon>Bacteria</taxon>
        <taxon>Bacillati</taxon>
        <taxon>Actinomycetota</taxon>
        <taxon>Actinomycetes</taxon>
        <taxon>Kitasatosporales</taxon>
        <taxon>Streptomycetaceae</taxon>
        <taxon>Actinacidiphila</taxon>
    </lineage>
</organism>
<sequence>MEQTLERARSTDVYAAEVQMVHSLTSFTGLAAQVPAESLLYHCERPGGPTVLAVRNDGLPEPYRHGIYGFRLAQYLRLRFASADLAFRRSLVTEPHGGHGNEIHVLALDGESGAILRYLSLVGSTDQVPLRLKDPARALFPCEVAHGVNLFEHVECDGDLDTSRVWEVKRLVHRAEQNRSSAYARLRLALELMLGFYTALGRIEPAPEVLVGDGEEGIAIRRLLRSLKDITVLEGTRPSLPADDLMFPLYTQRDVVKPFVARAPHGEELQRLIRDIDRALTDRNPLDALKGLVETVGGRLRRVHV</sequence>
<dbReference type="OrthoDB" id="5175311at2"/>